<proteinExistence type="predicted"/>
<keyword evidence="1" id="KW-0472">Membrane</keyword>
<dbReference type="Proteomes" id="UP001485459">
    <property type="component" value="Chromosome"/>
</dbReference>
<keyword evidence="3" id="KW-1185">Reference proteome</keyword>
<dbReference type="EMBL" id="CP149822">
    <property type="protein sequence ID" value="WZN39104.1"/>
    <property type="molecule type" value="Genomic_DNA"/>
</dbReference>
<sequence>MEPSQAADFQYLSPLLLLLGLVVWIAIASFIYRKSLTPVYPTPYPEAFSGGMVLVGVFLFMRLIGSLSELVKSEIWGENYWEQIGASVQSMPELVVPIYAMIFFMVLLQTLSFAGTVFCIFLYYRKRDIFPRVITGMFIGVEGLGLIVILLSLMWADFSEILTDREIIRVIYSWGIMGLVAWYVLKSEKSKVTFVLPHPSLVNHEANTITFDFEEEEKKGAMRLPSVAGFIVE</sequence>
<evidence type="ECO:0000313" key="2">
    <source>
        <dbReference type="EMBL" id="WZN39104.1"/>
    </source>
</evidence>
<dbReference type="Pfam" id="PF10754">
    <property type="entry name" value="DUF2569"/>
    <property type="match status" value="1"/>
</dbReference>
<evidence type="ECO:0000256" key="1">
    <source>
        <dbReference type="SAM" id="Phobius"/>
    </source>
</evidence>
<dbReference type="InterPro" id="IPR019690">
    <property type="entry name" value="DUF2569"/>
</dbReference>
<name>A0ABZ2YI72_9BACT</name>
<keyword evidence="1" id="KW-1133">Transmembrane helix</keyword>
<feature type="transmembrane region" description="Helical" evidence="1">
    <location>
        <begin position="98"/>
        <end position="124"/>
    </location>
</feature>
<feature type="transmembrane region" description="Helical" evidence="1">
    <location>
        <begin position="44"/>
        <end position="64"/>
    </location>
</feature>
<keyword evidence="1" id="KW-0812">Transmembrane</keyword>
<feature type="transmembrane region" description="Helical" evidence="1">
    <location>
        <begin position="167"/>
        <end position="185"/>
    </location>
</feature>
<gene>
    <name evidence="2" type="ORF">WJU16_13940</name>
</gene>
<feature type="transmembrane region" description="Helical" evidence="1">
    <location>
        <begin position="136"/>
        <end position="155"/>
    </location>
</feature>
<accession>A0ABZ2YI72</accession>
<feature type="transmembrane region" description="Helical" evidence="1">
    <location>
        <begin position="12"/>
        <end position="32"/>
    </location>
</feature>
<organism evidence="2 3">
    <name type="scientific">Chitinophaga pollutisoli</name>
    <dbReference type="NCBI Taxonomy" id="3133966"/>
    <lineage>
        <taxon>Bacteria</taxon>
        <taxon>Pseudomonadati</taxon>
        <taxon>Bacteroidota</taxon>
        <taxon>Chitinophagia</taxon>
        <taxon>Chitinophagales</taxon>
        <taxon>Chitinophagaceae</taxon>
        <taxon>Chitinophaga</taxon>
    </lineage>
</organism>
<reference evidence="3" key="1">
    <citation type="submission" date="2024-03" db="EMBL/GenBank/DDBJ databases">
        <title>Chitinophaga horti sp. nov., isolated from garden soil.</title>
        <authorList>
            <person name="Lee D.S."/>
            <person name="Han D.M."/>
            <person name="Baek J.H."/>
            <person name="Choi D.G."/>
            <person name="Jeon J.H."/>
            <person name="Jeon C.O."/>
        </authorList>
    </citation>
    <scope>NUCLEOTIDE SEQUENCE [LARGE SCALE GENOMIC DNA]</scope>
    <source>
        <strain evidence="3">GPA1</strain>
    </source>
</reference>
<protein>
    <submittedName>
        <fullName evidence="2">DUF2569 family protein</fullName>
    </submittedName>
</protein>
<evidence type="ECO:0000313" key="3">
    <source>
        <dbReference type="Proteomes" id="UP001485459"/>
    </source>
</evidence>
<dbReference type="RefSeq" id="WP_341834108.1">
    <property type="nucleotide sequence ID" value="NZ_CP149822.1"/>
</dbReference>